<reference evidence="1" key="1">
    <citation type="submission" date="2020-04" db="EMBL/GenBank/DDBJ databases">
        <title>A chromosome-scale assembly and high-density genetic map of the yellow drum (Nibea albiflora) genome.</title>
        <authorList>
            <person name="Xu D."/>
            <person name="Zhang W."/>
            <person name="Chen R."/>
            <person name="Tan P."/>
            <person name="Wang L."/>
            <person name="Song H."/>
            <person name="Tian L."/>
            <person name="Zhu Q."/>
            <person name="Wang B."/>
        </authorList>
    </citation>
    <scope>NUCLEOTIDE SEQUENCE</scope>
    <source>
        <strain evidence="1">ZJHYS-2018</strain>
    </source>
</reference>
<keyword evidence="2" id="KW-1185">Reference proteome</keyword>
<evidence type="ECO:0000313" key="2">
    <source>
        <dbReference type="Proteomes" id="UP000805704"/>
    </source>
</evidence>
<protein>
    <submittedName>
        <fullName evidence="1">Uncharacterized protein</fullName>
    </submittedName>
</protein>
<name>A0ACB7EDS1_NIBAL</name>
<evidence type="ECO:0000313" key="1">
    <source>
        <dbReference type="EMBL" id="KAG8000338.1"/>
    </source>
</evidence>
<organism evidence="1 2">
    <name type="scientific">Nibea albiflora</name>
    <name type="common">Yellow drum</name>
    <name type="synonym">Corvina albiflora</name>
    <dbReference type="NCBI Taxonomy" id="240163"/>
    <lineage>
        <taxon>Eukaryota</taxon>
        <taxon>Metazoa</taxon>
        <taxon>Chordata</taxon>
        <taxon>Craniata</taxon>
        <taxon>Vertebrata</taxon>
        <taxon>Euteleostomi</taxon>
        <taxon>Actinopterygii</taxon>
        <taxon>Neopterygii</taxon>
        <taxon>Teleostei</taxon>
        <taxon>Neoteleostei</taxon>
        <taxon>Acanthomorphata</taxon>
        <taxon>Eupercaria</taxon>
        <taxon>Sciaenidae</taxon>
        <taxon>Nibea</taxon>
    </lineage>
</organism>
<accession>A0ACB7EDS1</accession>
<sequence>MVPKPSPYGLSYYRPHLLLAHQESSSLLRGTKTQFLFSHSPAPPHGRSGPLPPPPNERPPSLGRNQSSARTGPLPPPPPSGRSSVGGGSMRSSPAPSSIGRPGLEPPRGGPGGRPPLPPDRPGTGGAPPLPPMGNGFQNSHHNQIQDEWESRFNFHPLSDLPPPEPYVHFQKTYPSKIGKTDSGRGSGKKERGAPPLPPGADIPPTISRPPPIVTMEAANNYVLIHGKNISRNALPGSAAMPHMSIDKLFPALLECFGIILCGYIAGRADVITESQAKGLGNFVSKFALPALLFKNMVLLDFGDVIWAFLWSVLVAKYIYLVAPVSLMLLNPIGFALCEVQKWRQASRSQHSTLSIVGVVVLQVLKNPVVFMVIIGIVAHFVLDRQIPAVLSEFIDGLANSFGGAALFYLGLTMVGQLRKLTRDTGVALILLITAKLLVMPLVCKDMVDILDVGVNSTSANHTSLSNFAFLYGVFPTAPSVAIYAGHYNMELEVVTSGMVISTFLSAPIMYVSAWLLTIPLMDPTPLVTELENVSFNISIVSLVALVWTIVVMLLSRKFNRLPHLFALNLFLAQFLVCVSMILWNFLVKKDDNLLGKILTFTMLYGSLYSTYIWTGTEDNLLRLRPGVFMILGWGLVCMRAHTHTHTHTHTNISGLQTVCVYVFRVPFLMVGGLLISGERTDTIDSAFFYGRAQIIGTAVVLAVSLGLGAISLMGLSQGDREQRGYQALSRAAVTGISDELRTPGGLEEQQQQQQQQTVNSPACSINSDPLHTLSPLQSLPDMIASTQREHTNSTGHSGVLCDGQLQGSSSSSEQPLNLPPPGPPTTDDKQTIRHVLLCLLLSVSLLANLSSCLWWLFNKDPGRLYLELQFFCAVANYGQGFLSFGIFGLDRHLIIVPFKKRLLSLWQGRDGDDLSPSGVPEDVRLTCTQFVRYHKDQCVQDIVHTRRFEGGEGGDSISHQPRHLHPHQDPQEQLNHESENPHHNHRNPTNPPNLHQHDHTPHPRFEGVFLGSDLVDWLVERGLCTGRAEARLYAARLQVGGVLDHLTGRQSFRDEPTLLYRFTQGGGEGWSQNM</sequence>
<comment type="caution">
    <text evidence="1">The sequence shown here is derived from an EMBL/GenBank/DDBJ whole genome shotgun (WGS) entry which is preliminary data.</text>
</comment>
<dbReference type="EMBL" id="CM024797">
    <property type="protein sequence ID" value="KAG8000338.1"/>
    <property type="molecule type" value="Genomic_DNA"/>
</dbReference>
<proteinExistence type="predicted"/>
<dbReference type="Proteomes" id="UP000805704">
    <property type="component" value="Chromosome 9"/>
</dbReference>
<gene>
    <name evidence="1" type="ORF">GBF38_002586</name>
</gene>